<feature type="transmembrane region" description="Helical" evidence="1">
    <location>
        <begin position="62"/>
        <end position="84"/>
    </location>
</feature>
<feature type="transmembrane region" description="Helical" evidence="1">
    <location>
        <begin position="344"/>
        <end position="364"/>
    </location>
</feature>
<comment type="caution">
    <text evidence="2">The sequence shown here is derived from an EMBL/GenBank/DDBJ whole genome shotgun (WGS) entry which is preliminary data.</text>
</comment>
<evidence type="ECO:0000313" key="2">
    <source>
        <dbReference type="EMBL" id="OUQ10465.1"/>
    </source>
</evidence>
<name>A0A1Y4QYP7_9ENTE</name>
<evidence type="ECO:0000256" key="1">
    <source>
        <dbReference type="SAM" id="Phobius"/>
    </source>
</evidence>
<protein>
    <recommendedName>
        <fullName evidence="4">Membrane protein 6-pyruvoyl-tetrahydropterin synthase-related domain-containing protein</fullName>
    </recommendedName>
</protein>
<dbReference type="RefSeq" id="WP_087214481.1">
    <property type="nucleotide sequence ID" value="NZ_NFLC01000009.1"/>
</dbReference>
<keyword evidence="1" id="KW-0812">Transmembrane</keyword>
<organism evidence="2 3">
    <name type="scientific">Enterococcus cecorum</name>
    <dbReference type="NCBI Taxonomy" id="44008"/>
    <lineage>
        <taxon>Bacteria</taxon>
        <taxon>Bacillati</taxon>
        <taxon>Bacillota</taxon>
        <taxon>Bacilli</taxon>
        <taxon>Lactobacillales</taxon>
        <taxon>Enterococcaceae</taxon>
        <taxon>Enterococcus</taxon>
    </lineage>
</organism>
<sequence length="567" mass="65228">MFIVKRINNYRRQIIFSIIVAFLFVLPLLFAKGAIYGDDTHFHLDRVRGLSTIFKSPINFDIFYHAGQGINIFYPWLVVYPFYLLYELFGSFARAWYCYVFILTFLSSIICILVGNKIGKNNVSGYVFSVIYLFCSYHYENAFVRFALGEFVAMSFLPLVLLGYYEIAFGNYKKWYVLTIGMTLLIYTHILSVYLCTWLMILITLLSIIFWNQKGKRIASGIKATLFTLAIGAFQYIPMLEQFRYVSLSQPVKPNLADKTYLLNNIIVKSLKNVYFTDLGNVYATTSLPGLIVLLVLILLICMFVFLPRISKVLTLLSVVLLFSMTTLMPWNNLTFLQLSIMQFPWRWLAFISMFVSLAIAIMLKNISFRVVNCLLVICFCISGFFVVKNIHFLANAPVRLPWAEYSARNNEEKVFHATAIPDYANSVGEKYQGNLTPEDPRYQVISQQVLLNNQPIDSEIHYFGEKAVIKVKIDENQGGETYLPFYFYKGQKVEVDGKWVKSVLSPNGTTEIELHHGTHQIVIYYTYTTLSKISFIISLISFIAFIALISLTAPVKRKHKKIAKDN</sequence>
<feature type="transmembrane region" description="Helical" evidence="1">
    <location>
        <begin position="534"/>
        <end position="556"/>
    </location>
</feature>
<evidence type="ECO:0008006" key="4">
    <source>
        <dbReference type="Google" id="ProtNLM"/>
    </source>
</evidence>
<proteinExistence type="predicted"/>
<feature type="transmembrane region" description="Helical" evidence="1">
    <location>
        <begin position="121"/>
        <end position="139"/>
    </location>
</feature>
<feature type="transmembrane region" description="Helical" evidence="1">
    <location>
        <begin position="218"/>
        <end position="237"/>
    </location>
</feature>
<feature type="transmembrane region" description="Helical" evidence="1">
    <location>
        <begin position="282"/>
        <end position="306"/>
    </location>
</feature>
<dbReference type="AlphaFoldDB" id="A0A1Y4QYP7"/>
<accession>A0A1Y4QYP7</accession>
<feature type="transmembrane region" description="Helical" evidence="1">
    <location>
        <begin position="371"/>
        <end position="388"/>
    </location>
</feature>
<keyword evidence="1" id="KW-0472">Membrane</keyword>
<dbReference type="EMBL" id="NFLC01000009">
    <property type="protein sequence ID" value="OUQ10465.1"/>
    <property type="molecule type" value="Genomic_DNA"/>
</dbReference>
<keyword evidence="1" id="KW-1133">Transmembrane helix</keyword>
<evidence type="ECO:0000313" key="3">
    <source>
        <dbReference type="Proteomes" id="UP000196074"/>
    </source>
</evidence>
<feature type="transmembrane region" description="Helical" evidence="1">
    <location>
        <begin position="185"/>
        <end position="211"/>
    </location>
</feature>
<gene>
    <name evidence="2" type="ORF">B5E88_05745</name>
</gene>
<feature type="transmembrane region" description="Helical" evidence="1">
    <location>
        <begin position="96"/>
        <end position="115"/>
    </location>
</feature>
<reference evidence="3" key="1">
    <citation type="submission" date="2017-04" db="EMBL/GenBank/DDBJ databases">
        <title>Function of individual gut microbiota members based on whole genome sequencing of pure cultures obtained from chicken caecum.</title>
        <authorList>
            <person name="Medvecky M."/>
            <person name="Cejkova D."/>
            <person name="Polansky O."/>
            <person name="Karasova D."/>
            <person name="Kubasova T."/>
            <person name="Cizek A."/>
            <person name="Rychlik I."/>
        </authorList>
    </citation>
    <scope>NUCLEOTIDE SEQUENCE [LARGE SCALE GENOMIC DNA]</scope>
    <source>
        <strain evidence="3">An144</strain>
    </source>
</reference>
<dbReference type="Proteomes" id="UP000196074">
    <property type="component" value="Unassembled WGS sequence"/>
</dbReference>
<feature type="transmembrane region" description="Helical" evidence="1">
    <location>
        <begin position="313"/>
        <end position="332"/>
    </location>
</feature>
<feature type="transmembrane region" description="Helical" evidence="1">
    <location>
        <begin position="146"/>
        <end position="165"/>
    </location>
</feature>